<dbReference type="RefSeq" id="WP_131016153.1">
    <property type="nucleotide sequence ID" value="NZ_SIRE01000019.1"/>
</dbReference>
<keyword evidence="3 6" id="KW-0812">Transmembrane</keyword>
<feature type="transmembrane region" description="Helical" evidence="6">
    <location>
        <begin position="99"/>
        <end position="123"/>
    </location>
</feature>
<feature type="transmembrane region" description="Helical" evidence="6">
    <location>
        <begin position="230"/>
        <end position="253"/>
    </location>
</feature>
<dbReference type="GO" id="GO:0055085">
    <property type="term" value="P:transmembrane transport"/>
    <property type="evidence" value="ECO:0007669"/>
    <property type="project" value="InterPro"/>
</dbReference>
<feature type="transmembrane region" description="Helical" evidence="6">
    <location>
        <begin position="34"/>
        <end position="53"/>
    </location>
</feature>
<comment type="caution">
    <text evidence="8">The sequence shown here is derived from an EMBL/GenBank/DDBJ whole genome shotgun (WGS) entry which is preliminary data.</text>
</comment>
<reference evidence="8 9" key="1">
    <citation type="submission" date="2019-02" db="EMBL/GenBank/DDBJ databases">
        <title>Paenibacillus sp. nov., isolated from surface-sterilized tissue of Thalictrum simplex L.</title>
        <authorList>
            <person name="Tuo L."/>
        </authorList>
    </citation>
    <scope>NUCLEOTIDE SEQUENCE [LARGE SCALE GENOMIC DNA]</scope>
    <source>
        <strain evidence="8 9">N2SHLJ1</strain>
    </source>
</reference>
<dbReference type="PROSITE" id="PS50928">
    <property type="entry name" value="ABC_TM1"/>
    <property type="match status" value="1"/>
</dbReference>
<accession>A0A4Q9DMZ5</accession>
<dbReference type="EMBL" id="SIRE01000019">
    <property type="protein sequence ID" value="TBL74568.1"/>
    <property type="molecule type" value="Genomic_DNA"/>
</dbReference>
<dbReference type="AlphaFoldDB" id="A0A4Q9DMZ5"/>
<proteinExistence type="inferred from homology"/>
<feature type="transmembrane region" description="Helical" evidence="6">
    <location>
        <begin position="192"/>
        <end position="210"/>
    </location>
</feature>
<dbReference type="Pfam" id="PF00528">
    <property type="entry name" value="BPD_transp_1"/>
    <property type="match status" value="1"/>
</dbReference>
<gene>
    <name evidence="8" type="ORF">EYB31_24915</name>
</gene>
<keyword evidence="5 6" id="KW-0472">Membrane</keyword>
<keyword evidence="2 6" id="KW-0813">Transport</keyword>
<evidence type="ECO:0000256" key="3">
    <source>
        <dbReference type="ARBA" id="ARBA00022692"/>
    </source>
</evidence>
<evidence type="ECO:0000256" key="5">
    <source>
        <dbReference type="ARBA" id="ARBA00023136"/>
    </source>
</evidence>
<dbReference type="SUPFAM" id="SSF161098">
    <property type="entry name" value="MetI-like"/>
    <property type="match status" value="1"/>
</dbReference>
<evidence type="ECO:0000256" key="6">
    <source>
        <dbReference type="RuleBase" id="RU363032"/>
    </source>
</evidence>
<organism evidence="8 9">
    <name type="scientific">Paenibacillus thalictri</name>
    <dbReference type="NCBI Taxonomy" id="2527873"/>
    <lineage>
        <taxon>Bacteria</taxon>
        <taxon>Bacillati</taxon>
        <taxon>Bacillota</taxon>
        <taxon>Bacilli</taxon>
        <taxon>Bacillales</taxon>
        <taxon>Paenibacillaceae</taxon>
        <taxon>Paenibacillus</taxon>
    </lineage>
</organism>
<dbReference type="Gene3D" id="1.10.3720.10">
    <property type="entry name" value="MetI-like"/>
    <property type="match status" value="1"/>
</dbReference>
<dbReference type="InterPro" id="IPR000515">
    <property type="entry name" value="MetI-like"/>
</dbReference>
<dbReference type="CDD" id="cd06261">
    <property type="entry name" value="TM_PBP2"/>
    <property type="match status" value="1"/>
</dbReference>
<keyword evidence="4 6" id="KW-1133">Transmembrane helix</keyword>
<name>A0A4Q9DMZ5_9BACL</name>
<dbReference type="InterPro" id="IPR035906">
    <property type="entry name" value="MetI-like_sf"/>
</dbReference>
<keyword evidence="9" id="KW-1185">Reference proteome</keyword>
<evidence type="ECO:0000259" key="7">
    <source>
        <dbReference type="PROSITE" id="PS50928"/>
    </source>
</evidence>
<evidence type="ECO:0000313" key="9">
    <source>
        <dbReference type="Proteomes" id="UP000293142"/>
    </source>
</evidence>
<dbReference type="PANTHER" id="PTHR43496:SF1">
    <property type="entry name" value="POLYGALACTURONAN_RHAMNOGALACTURONAN TRANSPORT SYSTEM PERMEASE PROTEIN YTEP"/>
    <property type="match status" value="1"/>
</dbReference>
<dbReference type="OrthoDB" id="9785836at2"/>
<protein>
    <submittedName>
        <fullName evidence="8">Sugar ABC transporter permease</fullName>
    </submittedName>
</protein>
<dbReference type="GO" id="GO:0005886">
    <property type="term" value="C:plasma membrane"/>
    <property type="evidence" value="ECO:0007669"/>
    <property type="project" value="UniProtKB-SubCell"/>
</dbReference>
<evidence type="ECO:0000256" key="4">
    <source>
        <dbReference type="ARBA" id="ARBA00022989"/>
    </source>
</evidence>
<dbReference type="Proteomes" id="UP000293142">
    <property type="component" value="Unassembled WGS sequence"/>
</dbReference>
<evidence type="ECO:0000256" key="1">
    <source>
        <dbReference type="ARBA" id="ARBA00004141"/>
    </source>
</evidence>
<feature type="transmembrane region" description="Helical" evidence="6">
    <location>
        <begin position="289"/>
        <end position="310"/>
    </location>
</feature>
<comment type="similarity">
    <text evidence="6">Belongs to the binding-protein-dependent transport system permease family.</text>
</comment>
<feature type="domain" description="ABC transmembrane type-1" evidence="7">
    <location>
        <begin position="95"/>
        <end position="310"/>
    </location>
</feature>
<dbReference type="PANTHER" id="PTHR43496">
    <property type="entry name" value="PROTEIN LPLB"/>
    <property type="match status" value="1"/>
</dbReference>
<evidence type="ECO:0000256" key="2">
    <source>
        <dbReference type="ARBA" id="ARBA00022448"/>
    </source>
</evidence>
<evidence type="ECO:0000313" key="8">
    <source>
        <dbReference type="EMBL" id="TBL74568.1"/>
    </source>
</evidence>
<feature type="transmembrane region" description="Helical" evidence="6">
    <location>
        <begin position="135"/>
        <end position="155"/>
    </location>
</feature>
<comment type="subcellular location">
    <subcellularLocation>
        <location evidence="6">Cell membrane</location>
        <topology evidence="6">Multi-pass membrane protein</topology>
    </subcellularLocation>
    <subcellularLocation>
        <location evidence="1">Membrane</location>
        <topology evidence="1">Multi-pass membrane protein</topology>
    </subcellularLocation>
</comment>
<sequence length="323" mass="36252">MNDAVDKPMLAVPAAAADSKAARRRKRNALMKNWELYVLISPVLAYFFIFHYLPMYGVQIAFKDFIAVKGITDSPWVGLKHFQRFFDSYYAWRLIRNTVGISLFQLAVGFPIPIVLAILMNELRSVRFRKTVQTVTYAPHFLSAVVLVGMMMAFLSPRNGLLNQLIVTFGGEPIAFFSEAGWFKTLYVLSDVWQNAGWASIIYMAALAGIDQQLYEAAVVDGANKFRKIIHITLPSLMPTAIVLLILNVGQLMSVGFEKVFLMQNDLNREASEVISTYVYTQGLLGAQYSFSAAVGLFNSLVNFFMLISVNHLSKKVSQTGLW</sequence>